<dbReference type="Proteomes" id="UP000092683">
    <property type="component" value="Unassembled WGS sequence"/>
</dbReference>
<sequence>MSWERLSDAAAEATVWGLIADVAEERKDAARAWLANHMGPDAAAVKAIANGETIGRATWVEPKDSVTVTSEIQFYEYIRRKLPDALITTVNPAVRKAVLDNARIVDGQVIDRDGEPIYGVEVRGSNPYVSVKKSPAAREVVEQLLDGGRLSLDGITQPQLEGGQS</sequence>
<evidence type="ECO:0000313" key="1">
    <source>
        <dbReference type="EMBL" id="OCB57667.1"/>
    </source>
</evidence>
<protein>
    <submittedName>
        <fullName evidence="1">Uncharacterized protein</fullName>
    </submittedName>
</protein>
<name>A0A1B9DAC8_MYCMA</name>
<proteinExistence type="predicted"/>
<comment type="caution">
    <text evidence="1">The sequence shown here is derived from an EMBL/GenBank/DDBJ whole genome shotgun (WGS) entry which is preliminary data.</text>
</comment>
<reference evidence="1 2" key="1">
    <citation type="submission" date="2016-06" db="EMBL/GenBank/DDBJ databases">
        <authorList>
            <person name="Kjaerup R.B."/>
            <person name="Dalgaard T.S."/>
            <person name="Juul-Madsen H.R."/>
        </authorList>
    </citation>
    <scope>NUCLEOTIDE SEQUENCE [LARGE SCALE GENOMIC DNA]</scope>
    <source>
        <strain evidence="1 2">E3012</strain>
    </source>
</reference>
<dbReference type="EMBL" id="MBEE01000080">
    <property type="protein sequence ID" value="OCB57667.1"/>
    <property type="molecule type" value="Genomic_DNA"/>
</dbReference>
<organism evidence="1 2">
    <name type="scientific">Mycobacterium malmoense</name>
    <dbReference type="NCBI Taxonomy" id="1780"/>
    <lineage>
        <taxon>Bacteria</taxon>
        <taxon>Bacillati</taxon>
        <taxon>Actinomycetota</taxon>
        <taxon>Actinomycetes</taxon>
        <taxon>Mycobacteriales</taxon>
        <taxon>Mycobacteriaceae</taxon>
        <taxon>Mycobacterium</taxon>
    </lineage>
</organism>
<evidence type="ECO:0000313" key="2">
    <source>
        <dbReference type="Proteomes" id="UP000092683"/>
    </source>
</evidence>
<dbReference type="AlphaFoldDB" id="A0A1B9DAC8"/>
<dbReference type="OrthoDB" id="4752360at2"/>
<dbReference type="RefSeq" id="WP_065480412.1">
    <property type="nucleotide sequence ID" value="NZ_MBEE01000080.1"/>
</dbReference>
<accession>A0A1B9DAC8</accession>
<gene>
    <name evidence="1" type="ORF">A5677_17030</name>
</gene>